<evidence type="ECO:0000259" key="18">
    <source>
        <dbReference type="PROSITE" id="PS50262"/>
    </source>
</evidence>
<dbReference type="PRINTS" id="PR00908">
    <property type="entry name" value="THROMBINR"/>
</dbReference>
<evidence type="ECO:0000256" key="7">
    <source>
        <dbReference type="ARBA" id="ARBA00022989"/>
    </source>
</evidence>
<dbReference type="InterPro" id="IPR003912">
    <property type="entry name" value="Protea_act_rcpt"/>
</dbReference>
<dbReference type="PANTHER" id="PTHR24232:SF20">
    <property type="entry name" value="PROTEINASE-ACTIVATED RECEPTOR 1"/>
    <property type="match status" value="1"/>
</dbReference>
<evidence type="ECO:0000256" key="1">
    <source>
        <dbReference type="ARBA" id="ARBA00004651"/>
    </source>
</evidence>
<keyword evidence="10 17" id="KW-0472">Membrane</keyword>
<feature type="transmembrane region" description="Helical" evidence="17">
    <location>
        <begin position="134"/>
        <end position="155"/>
    </location>
</feature>
<accession>A0ABN9FA62</accession>
<evidence type="ECO:0000256" key="10">
    <source>
        <dbReference type="ARBA" id="ARBA00023136"/>
    </source>
</evidence>
<keyword evidence="6" id="KW-0732">Signal</keyword>
<dbReference type="InterPro" id="IPR000276">
    <property type="entry name" value="GPCR_Rhodpsn"/>
</dbReference>
<proteinExistence type="inferred from homology"/>
<keyword evidence="7 17" id="KW-1133">Transmembrane helix</keyword>
<keyword evidence="8 16" id="KW-0297">G-protein coupled receptor</keyword>
<keyword evidence="12 16" id="KW-0675">Receptor</keyword>
<dbReference type="SUPFAM" id="SSF81321">
    <property type="entry name" value="Family A G protein-coupled receptor-like"/>
    <property type="match status" value="1"/>
</dbReference>
<evidence type="ECO:0000256" key="3">
    <source>
        <dbReference type="ARBA" id="ARBA00022475"/>
    </source>
</evidence>
<sequence>MVNSDEDVLAIFSSRWSTTFIPSVYTVVFLVSLPCNVIAIIIFLFRTTKTPSVVFMLNLAISDVLFVILLPFNIAYRFLGNDWVIGEGMCQFITVAFYSNMYCSILLMTGISVDRFLAVVYPMQSLLWRRVSRAWITCFFIWVVSIAGAVPLFTINLTVRIDQLNITTCYDMLDIKHMDFYLYYFITFISIVFLLSFLILTFCYIVTIRTLSSSKIESTVKKSRSVSLCITVLFEYIFCFGPTNILLLIYCLTFDKSFVYFAYMLSVSCSSISCCVDPAIYYFGSSKYKKLVHSLVCCGEYKAVSMRDSSSRATGKGTLA</sequence>
<organism evidence="19 20">
    <name type="scientific">Staurois parvus</name>
    <dbReference type="NCBI Taxonomy" id="386267"/>
    <lineage>
        <taxon>Eukaryota</taxon>
        <taxon>Metazoa</taxon>
        <taxon>Chordata</taxon>
        <taxon>Craniata</taxon>
        <taxon>Vertebrata</taxon>
        <taxon>Euteleostomi</taxon>
        <taxon>Amphibia</taxon>
        <taxon>Batrachia</taxon>
        <taxon>Anura</taxon>
        <taxon>Neobatrachia</taxon>
        <taxon>Ranoidea</taxon>
        <taxon>Ranidae</taxon>
        <taxon>Staurois</taxon>
    </lineage>
</organism>
<protein>
    <recommendedName>
        <fullName evidence="2">Proteinase-activated receptor 1</fullName>
    </recommendedName>
    <alternativeName>
        <fullName evidence="15">Thrombin receptor</fullName>
    </alternativeName>
</protein>
<evidence type="ECO:0000256" key="11">
    <source>
        <dbReference type="ARBA" id="ARBA00023157"/>
    </source>
</evidence>
<evidence type="ECO:0000313" key="20">
    <source>
        <dbReference type="Proteomes" id="UP001162483"/>
    </source>
</evidence>
<keyword evidence="5" id="KW-0356">Hemostasis</keyword>
<comment type="similarity">
    <text evidence="16">Belongs to the G-protein coupled receptor 1 family.</text>
</comment>
<evidence type="ECO:0000256" key="16">
    <source>
        <dbReference type="RuleBase" id="RU000688"/>
    </source>
</evidence>
<dbReference type="PRINTS" id="PR00237">
    <property type="entry name" value="GPCRRHODOPSN"/>
</dbReference>
<dbReference type="PANTHER" id="PTHR24232">
    <property type="entry name" value="G-PROTEIN COUPLED RECEPTOR"/>
    <property type="match status" value="1"/>
</dbReference>
<feature type="transmembrane region" description="Helical" evidence="17">
    <location>
        <begin position="52"/>
        <end position="72"/>
    </location>
</feature>
<dbReference type="Pfam" id="PF00001">
    <property type="entry name" value="7tm_1"/>
    <property type="match status" value="1"/>
</dbReference>
<comment type="caution">
    <text evidence="19">The sequence shown here is derived from an EMBL/GenBank/DDBJ whole genome shotgun (WGS) entry which is preliminary data.</text>
</comment>
<evidence type="ECO:0000256" key="14">
    <source>
        <dbReference type="ARBA" id="ARBA00023224"/>
    </source>
</evidence>
<feature type="transmembrane region" description="Helical" evidence="17">
    <location>
        <begin position="228"/>
        <end position="252"/>
    </location>
</feature>
<evidence type="ECO:0000313" key="19">
    <source>
        <dbReference type="EMBL" id="CAI9593892.1"/>
    </source>
</evidence>
<dbReference type="Proteomes" id="UP001162483">
    <property type="component" value="Unassembled WGS sequence"/>
</dbReference>
<dbReference type="PROSITE" id="PS00237">
    <property type="entry name" value="G_PROTEIN_RECEP_F1_1"/>
    <property type="match status" value="1"/>
</dbReference>
<evidence type="ECO:0000256" key="15">
    <source>
        <dbReference type="ARBA" id="ARBA00031780"/>
    </source>
</evidence>
<name>A0ABN9FA62_9NEOB</name>
<evidence type="ECO:0000256" key="13">
    <source>
        <dbReference type="ARBA" id="ARBA00023180"/>
    </source>
</evidence>
<keyword evidence="20" id="KW-1185">Reference proteome</keyword>
<dbReference type="EMBL" id="CATNWA010016594">
    <property type="protein sequence ID" value="CAI9593892.1"/>
    <property type="molecule type" value="Genomic_DNA"/>
</dbReference>
<feature type="transmembrane region" description="Helical" evidence="17">
    <location>
        <begin position="258"/>
        <end position="283"/>
    </location>
</feature>
<gene>
    <name evidence="19" type="ORF">SPARVUS_LOCUS11637434</name>
</gene>
<keyword evidence="13" id="KW-0325">Glycoprotein</keyword>
<keyword evidence="3" id="KW-1003">Cell membrane</keyword>
<keyword evidence="4 16" id="KW-0812">Transmembrane</keyword>
<evidence type="ECO:0000256" key="5">
    <source>
        <dbReference type="ARBA" id="ARBA00022696"/>
    </source>
</evidence>
<feature type="transmembrane region" description="Helical" evidence="17">
    <location>
        <begin position="181"/>
        <end position="207"/>
    </location>
</feature>
<evidence type="ECO:0000256" key="17">
    <source>
        <dbReference type="SAM" id="Phobius"/>
    </source>
</evidence>
<feature type="domain" description="G-protein coupled receptors family 1 profile" evidence="18">
    <location>
        <begin position="35"/>
        <end position="281"/>
    </location>
</feature>
<dbReference type="PRINTS" id="PR01428">
    <property type="entry name" value="PROTEASEAR"/>
</dbReference>
<keyword evidence="11" id="KW-1015">Disulfide bond</keyword>
<evidence type="ECO:0000256" key="9">
    <source>
        <dbReference type="ARBA" id="ARBA00023084"/>
    </source>
</evidence>
<dbReference type="InterPro" id="IPR017452">
    <property type="entry name" value="GPCR_Rhodpsn_7TM"/>
</dbReference>
<keyword evidence="9" id="KW-0094">Blood coagulation</keyword>
<dbReference type="PROSITE" id="PS50262">
    <property type="entry name" value="G_PROTEIN_RECEP_F1_2"/>
    <property type="match status" value="1"/>
</dbReference>
<comment type="subcellular location">
    <subcellularLocation>
        <location evidence="1">Cell membrane</location>
        <topology evidence="1">Multi-pass membrane protein</topology>
    </subcellularLocation>
</comment>
<evidence type="ECO:0000256" key="2">
    <source>
        <dbReference type="ARBA" id="ARBA00019705"/>
    </source>
</evidence>
<keyword evidence="14 16" id="KW-0807">Transducer</keyword>
<evidence type="ECO:0000256" key="8">
    <source>
        <dbReference type="ARBA" id="ARBA00023040"/>
    </source>
</evidence>
<dbReference type="InterPro" id="IPR000935">
    <property type="entry name" value="Thrmbn_rcpt"/>
</dbReference>
<evidence type="ECO:0000256" key="12">
    <source>
        <dbReference type="ARBA" id="ARBA00023170"/>
    </source>
</evidence>
<dbReference type="Gene3D" id="1.20.1070.10">
    <property type="entry name" value="Rhodopsin 7-helix transmembrane proteins"/>
    <property type="match status" value="1"/>
</dbReference>
<feature type="transmembrane region" description="Helical" evidence="17">
    <location>
        <begin position="20"/>
        <end position="45"/>
    </location>
</feature>
<feature type="transmembrane region" description="Helical" evidence="17">
    <location>
        <begin position="92"/>
        <end position="113"/>
    </location>
</feature>
<evidence type="ECO:0000256" key="6">
    <source>
        <dbReference type="ARBA" id="ARBA00022729"/>
    </source>
</evidence>
<evidence type="ECO:0000256" key="4">
    <source>
        <dbReference type="ARBA" id="ARBA00022692"/>
    </source>
</evidence>
<reference evidence="19" key="1">
    <citation type="submission" date="2023-05" db="EMBL/GenBank/DDBJ databases">
        <authorList>
            <person name="Stuckert A."/>
        </authorList>
    </citation>
    <scope>NUCLEOTIDE SEQUENCE</scope>
</reference>